<feature type="transmembrane region" description="Helical" evidence="1">
    <location>
        <begin position="148"/>
        <end position="168"/>
    </location>
</feature>
<proteinExistence type="predicted"/>
<keyword evidence="1" id="KW-0472">Membrane</keyword>
<reference evidence="2" key="1">
    <citation type="submission" date="2021-01" db="EMBL/GenBank/DDBJ databases">
        <authorList>
            <consortium name="Genoscope - CEA"/>
            <person name="William W."/>
        </authorList>
    </citation>
    <scope>NUCLEOTIDE SEQUENCE</scope>
</reference>
<dbReference type="Proteomes" id="UP001295469">
    <property type="component" value="Chromosome C03"/>
</dbReference>
<sequence length="259" mass="28784">MSGNWSLSLSSLSPLSQKFDKVKLTFPRRTVARPCAYRRRRLRPRVSVLLCCCCFDCHASPSICTSFWVRVWLRRLLRCRGFTSPAVSLLPLVPWREGGAMVGCYSRLFGFGSRSFSPKIWSVSSAREEEVWFDSPRSSMGLSFRTRVSFGSGWSFLVLVALVGRWFSFSSQSLARGSKGGCLCLLSGLLLCLFTSNPLFPIPWLVHSLEAYVLRLGMCSGLHKVLAVASGKLFSTGVSSLVLKGFKRASGSCVFDYLL</sequence>
<accession>A0A816I834</accession>
<feature type="transmembrane region" description="Helical" evidence="1">
    <location>
        <begin position="180"/>
        <end position="200"/>
    </location>
</feature>
<name>A0A816I834_BRANA</name>
<gene>
    <name evidence="2" type="ORF">DARMORV10_C03P31580.1</name>
</gene>
<evidence type="ECO:0000256" key="1">
    <source>
        <dbReference type="SAM" id="Phobius"/>
    </source>
</evidence>
<evidence type="ECO:0000313" key="2">
    <source>
        <dbReference type="EMBL" id="CAF1701621.1"/>
    </source>
</evidence>
<organism evidence="2">
    <name type="scientific">Brassica napus</name>
    <name type="common">Rape</name>
    <dbReference type="NCBI Taxonomy" id="3708"/>
    <lineage>
        <taxon>Eukaryota</taxon>
        <taxon>Viridiplantae</taxon>
        <taxon>Streptophyta</taxon>
        <taxon>Embryophyta</taxon>
        <taxon>Tracheophyta</taxon>
        <taxon>Spermatophyta</taxon>
        <taxon>Magnoliopsida</taxon>
        <taxon>eudicotyledons</taxon>
        <taxon>Gunneridae</taxon>
        <taxon>Pentapetalae</taxon>
        <taxon>rosids</taxon>
        <taxon>malvids</taxon>
        <taxon>Brassicales</taxon>
        <taxon>Brassicaceae</taxon>
        <taxon>Brassiceae</taxon>
        <taxon>Brassica</taxon>
    </lineage>
</organism>
<dbReference type="AlphaFoldDB" id="A0A816I834"/>
<keyword evidence="1" id="KW-0812">Transmembrane</keyword>
<protein>
    <submittedName>
        <fullName evidence="2">(rape) hypothetical protein</fullName>
    </submittedName>
</protein>
<keyword evidence="1" id="KW-1133">Transmembrane helix</keyword>
<dbReference type="EMBL" id="HG994367">
    <property type="protein sequence ID" value="CAF1701621.1"/>
    <property type="molecule type" value="Genomic_DNA"/>
</dbReference>